<dbReference type="EMBL" id="JAGSOV010000045">
    <property type="protein sequence ID" value="MCO1657692.1"/>
    <property type="molecule type" value="Genomic_DNA"/>
</dbReference>
<name>A0ABT1A3V0_9PSEU</name>
<proteinExistence type="predicted"/>
<keyword evidence="3" id="KW-1185">Reference proteome</keyword>
<dbReference type="RefSeq" id="WP_252441343.1">
    <property type="nucleotide sequence ID" value="NZ_JAGSOV010000045.1"/>
</dbReference>
<organism evidence="2 3">
    <name type="scientific">Pseudonocardia humida</name>
    <dbReference type="NCBI Taxonomy" id="2800819"/>
    <lineage>
        <taxon>Bacteria</taxon>
        <taxon>Bacillati</taxon>
        <taxon>Actinomycetota</taxon>
        <taxon>Actinomycetes</taxon>
        <taxon>Pseudonocardiales</taxon>
        <taxon>Pseudonocardiaceae</taxon>
        <taxon>Pseudonocardia</taxon>
    </lineage>
</organism>
<comment type="caution">
    <text evidence="2">The sequence shown here is derived from an EMBL/GenBank/DDBJ whole genome shotgun (WGS) entry which is preliminary data.</text>
</comment>
<feature type="compositionally biased region" description="Pro residues" evidence="1">
    <location>
        <begin position="10"/>
        <end position="24"/>
    </location>
</feature>
<reference evidence="2" key="1">
    <citation type="submission" date="2021-04" db="EMBL/GenBank/DDBJ databases">
        <title>Pseudonocardia sp. nov., isolated from sandy soil of mangrove forest.</title>
        <authorList>
            <person name="Zan Z."/>
            <person name="Huang R."/>
            <person name="Liu W."/>
        </authorList>
    </citation>
    <scope>NUCLEOTIDE SEQUENCE</scope>
    <source>
        <strain evidence="2">S2-4</strain>
    </source>
</reference>
<accession>A0ABT1A3V0</accession>
<protein>
    <submittedName>
        <fullName evidence="2">Uncharacterized protein</fullName>
    </submittedName>
</protein>
<evidence type="ECO:0000256" key="1">
    <source>
        <dbReference type="SAM" id="MobiDB-lite"/>
    </source>
</evidence>
<evidence type="ECO:0000313" key="2">
    <source>
        <dbReference type="EMBL" id="MCO1657692.1"/>
    </source>
</evidence>
<sequence>MGTPFEKPQQPVPPPTWPVVPPIPAQRRAPPDPPPPEPPDPPRRWPWLVGGLAAGLLVGGAVGATALAETVVVAAPPVTVTAPAPPPETVVVAVPAPEAPVTAVEPTGPLTTFGAGVWEVGVDIAAGKYKTTGTDGYGCYYARLKENDGSLGDIISNGFVQGPATVTVKAEDGYFETSGCEEWVRAG</sequence>
<gene>
    <name evidence="2" type="ORF">KDL28_21765</name>
</gene>
<feature type="region of interest" description="Disordered" evidence="1">
    <location>
        <begin position="1"/>
        <end position="44"/>
    </location>
</feature>
<dbReference type="Proteomes" id="UP001165283">
    <property type="component" value="Unassembled WGS sequence"/>
</dbReference>
<evidence type="ECO:0000313" key="3">
    <source>
        <dbReference type="Proteomes" id="UP001165283"/>
    </source>
</evidence>